<feature type="domain" description="HTH tetR-type" evidence="3">
    <location>
        <begin position="11"/>
        <end position="71"/>
    </location>
</feature>
<dbReference type="Pfam" id="PF22604">
    <property type="entry name" value="TetR_HI_0893_C"/>
    <property type="match status" value="1"/>
</dbReference>
<evidence type="ECO:0000313" key="5">
    <source>
        <dbReference type="Proteomes" id="UP000268879"/>
    </source>
</evidence>
<dbReference type="Pfam" id="PF00440">
    <property type="entry name" value="TetR_N"/>
    <property type="match status" value="1"/>
</dbReference>
<name>A0A3S4XHN0_HAEPA</name>
<organism evidence="4 5">
    <name type="scientific">Haemophilus parainfluenzae</name>
    <dbReference type="NCBI Taxonomy" id="729"/>
    <lineage>
        <taxon>Bacteria</taxon>
        <taxon>Pseudomonadati</taxon>
        <taxon>Pseudomonadota</taxon>
        <taxon>Gammaproteobacteria</taxon>
        <taxon>Pasteurellales</taxon>
        <taxon>Pasteurellaceae</taxon>
        <taxon>Haemophilus</taxon>
    </lineage>
</organism>
<feature type="DNA-binding region" description="H-T-H motif" evidence="2">
    <location>
        <begin position="34"/>
        <end position="53"/>
    </location>
</feature>
<evidence type="ECO:0000313" key="4">
    <source>
        <dbReference type="EMBL" id="VEI30723.1"/>
    </source>
</evidence>
<dbReference type="AlphaFoldDB" id="A0A3S4XHN0"/>
<dbReference type="PANTHER" id="PTHR30055">
    <property type="entry name" value="HTH-TYPE TRANSCRIPTIONAL REGULATOR RUTR"/>
    <property type="match status" value="1"/>
</dbReference>
<dbReference type="SUPFAM" id="SSF46689">
    <property type="entry name" value="Homeodomain-like"/>
    <property type="match status" value="1"/>
</dbReference>
<evidence type="ECO:0000259" key="3">
    <source>
        <dbReference type="PROSITE" id="PS50977"/>
    </source>
</evidence>
<dbReference type="PROSITE" id="PS50977">
    <property type="entry name" value="HTH_TETR_2"/>
    <property type="match status" value="1"/>
</dbReference>
<keyword evidence="1 2" id="KW-0238">DNA-binding</keyword>
<dbReference type="PROSITE" id="PS01081">
    <property type="entry name" value="HTH_TETR_1"/>
    <property type="match status" value="1"/>
</dbReference>
<dbReference type="GO" id="GO:0000976">
    <property type="term" value="F:transcription cis-regulatory region binding"/>
    <property type="evidence" value="ECO:0007669"/>
    <property type="project" value="TreeGrafter"/>
</dbReference>
<protein>
    <submittedName>
        <fullName evidence="4">Transcriptional regulator</fullName>
    </submittedName>
</protein>
<dbReference type="InterPro" id="IPR009057">
    <property type="entry name" value="Homeodomain-like_sf"/>
</dbReference>
<dbReference type="InterPro" id="IPR001647">
    <property type="entry name" value="HTH_TetR"/>
</dbReference>
<dbReference type="GO" id="GO:0003700">
    <property type="term" value="F:DNA-binding transcription factor activity"/>
    <property type="evidence" value="ECO:0007669"/>
    <property type="project" value="TreeGrafter"/>
</dbReference>
<dbReference type="PANTHER" id="PTHR30055:SF207">
    <property type="entry name" value="HTH-TYPE TRANSCRIPTIONAL REPRESSOR FATR"/>
    <property type="match status" value="1"/>
</dbReference>
<dbReference type="InterPro" id="IPR023772">
    <property type="entry name" value="DNA-bd_HTH_TetR-type_CS"/>
</dbReference>
<evidence type="ECO:0000256" key="2">
    <source>
        <dbReference type="PROSITE-ProRule" id="PRU00335"/>
    </source>
</evidence>
<evidence type="ECO:0000256" key="1">
    <source>
        <dbReference type="ARBA" id="ARBA00023125"/>
    </source>
</evidence>
<gene>
    <name evidence="4" type="ORF">NCTC10665_00999</name>
</gene>
<reference evidence="4 5" key="1">
    <citation type="submission" date="2018-12" db="EMBL/GenBank/DDBJ databases">
        <authorList>
            <consortium name="Pathogen Informatics"/>
        </authorList>
    </citation>
    <scope>NUCLEOTIDE SEQUENCE [LARGE SCALE GENOMIC DNA]</scope>
    <source>
        <strain evidence="4 5">NCTC10665</strain>
    </source>
</reference>
<dbReference type="PRINTS" id="PR00455">
    <property type="entry name" value="HTHTETR"/>
</dbReference>
<dbReference type="InterPro" id="IPR054422">
    <property type="entry name" value="TetR-like_HI_0893_C"/>
</dbReference>
<dbReference type="RefSeq" id="WP_126470615.1">
    <property type="nucleotide sequence ID" value="NZ_LR134481.1"/>
</dbReference>
<accession>A0A3S4XHN0</accession>
<dbReference type="Proteomes" id="UP000268879">
    <property type="component" value="Chromosome"/>
</dbReference>
<dbReference type="InterPro" id="IPR050109">
    <property type="entry name" value="HTH-type_TetR-like_transc_reg"/>
</dbReference>
<proteinExistence type="predicted"/>
<dbReference type="Gene3D" id="1.10.357.10">
    <property type="entry name" value="Tetracycline Repressor, domain 2"/>
    <property type="match status" value="1"/>
</dbReference>
<sequence length="193" mass="22705">MRQAEEFKPKIDVSEQIFDATDRLMAKEGLHHLSMHKLAKEAGIAAGTIYLYFKSKDELLARFARRVFNKFVVAIEEGFDENQYFFEQYRKMWWNIWHFLQENPTILLNMNQYRSLPEFIETCKEMEYSCWDQFCLKGQAANVLADLDPHMLFLLSLKTAIVLASDIKFLGTAVTDEMLESVIERSWRAIQKS</sequence>
<dbReference type="EMBL" id="LR134481">
    <property type="protein sequence ID" value="VEI30723.1"/>
    <property type="molecule type" value="Genomic_DNA"/>
</dbReference>